<reference evidence="2 3" key="1">
    <citation type="submission" date="2018-10" db="EMBL/GenBank/DDBJ databases">
        <title>Natrarchaeobius chitinivorans gen. nov., sp. nov., and Natrarchaeobius haloalkaliphilus sp. nov., alkaliphilic, chitin-utilizing haloarchaea from hypersaline alkaline lakes.</title>
        <authorList>
            <person name="Sorokin D.Y."/>
            <person name="Elcheninov A.G."/>
            <person name="Kostrikina N.A."/>
            <person name="Bale N.J."/>
            <person name="Sinninghe Damste J.S."/>
            <person name="Khijniak T.V."/>
            <person name="Kublanov I.V."/>
            <person name="Toshchakov S.V."/>
        </authorList>
    </citation>
    <scope>NUCLEOTIDE SEQUENCE [LARGE SCALE GENOMIC DNA]</scope>
    <source>
        <strain evidence="2 3">AArcht-Sl</strain>
    </source>
</reference>
<dbReference type="InterPro" id="IPR008719">
    <property type="entry name" value="N2O_reductase_NosL"/>
</dbReference>
<dbReference type="AlphaFoldDB" id="A0A3N6MRV5"/>
<name>A0A3N6MRV5_9EURY</name>
<dbReference type="Pfam" id="PF05573">
    <property type="entry name" value="NosL"/>
    <property type="match status" value="1"/>
</dbReference>
<keyword evidence="3" id="KW-1185">Reference proteome</keyword>
<sequence>MTGLESEPLVRRRFIGAIGTGTAVCFAGCLGENGSGDDHGDHATHDDHQNGDGGENQFETSLEHPGNEPIEFADDLRCPVCNMVPAQYPQWQSQLAHENGDGAVFDTPGCLFAYYAVPPTDSPVTAVWVTDFESGDLIDATEAHFVIVTDETAVTGEVMEINPRPFADRDDAVAYLSEWDTEELTEDDIIGLEDVDREVAAIYRGNRLPDE</sequence>
<accession>A0A3N6MRV5</accession>
<feature type="region of interest" description="Disordered" evidence="1">
    <location>
        <begin position="37"/>
        <end position="67"/>
    </location>
</feature>
<evidence type="ECO:0008006" key="4">
    <source>
        <dbReference type="Google" id="ProtNLM"/>
    </source>
</evidence>
<dbReference type="PANTHER" id="PTHR41247:SF1">
    <property type="entry name" value="HTH-TYPE TRANSCRIPTIONAL REPRESSOR YCNK"/>
    <property type="match status" value="1"/>
</dbReference>
<dbReference type="EMBL" id="REFY01000006">
    <property type="protein sequence ID" value="RQG87013.1"/>
    <property type="molecule type" value="Genomic_DNA"/>
</dbReference>
<dbReference type="Proteomes" id="UP000273828">
    <property type="component" value="Unassembled WGS sequence"/>
</dbReference>
<dbReference type="OrthoDB" id="241788at2157"/>
<evidence type="ECO:0000313" key="2">
    <source>
        <dbReference type="EMBL" id="RQG87013.1"/>
    </source>
</evidence>
<gene>
    <name evidence="2" type="ORF">EA462_15320</name>
</gene>
<comment type="caution">
    <text evidence="2">The sequence shown here is derived from an EMBL/GenBank/DDBJ whole genome shotgun (WGS) entry which is preliminary data.</text>
</comment>
<evidence type="ECO:0000313" key="3">
    <source>
        <dbReference type="Proteomes" id="UP000273828"/>
    </source>
</evidence>
<dbReference type="RefSeq" id="WP_124179418.1">
    <property type="nucleotide sequence ID" value="NZ_REFY01000006.1"/>
</dbReference>
<proteinExistence type="predicted"/>
<feature type="compositionally biased region" description="Basic and acidic residues" evidence="1">
    <location>
        <begin position="37"/>
        <end position="50"/>
    </location>
</feature>
<dbReference type="PANTHER" id="PTHR41247">
    <property type="entry name" value="HTH-TYPE TRANSCRIPTIONAL REPRESSOR YCNK"/>
    <property type="match status" value="1"/>
</dbReference>
<organism evidence="2 3">
    <name type="scientific">Natrarchaeobius halalkaliphilus</name>
    <dbReference type="NCBI Taxonomy" id="1679091"/>
    <lineage>
        <taxon>Archaea</taxon>
        <taxon>Methanobacteriati</taxon>
        <taxon>Methanobacteriota</taxon>
        <taxon>Stenosarchaea group</taxon>
        <taxon>Halobacteria</taxon>
        <taxon>Halobacteriales</taxon>
        <taxon>Natrialbaceae</taxon>
        <taxon>Natrarchaeobius</taxon>
    </lineage>
</organism>
<evidence type="ECO:0000256" key="1">
    <source>
        <dbReference type="SAM" id="MobiDB-lite"/>
    </source>
</evidence>
<dbReference type="SUPFAM" id="SSF160387">
    <property type="entry name" value="NosL/MerB-like"/>
    <property type="match status" value="1"/>
</dbReference>
<protein>
    <recommendedName>
        <fullName evidence="4">NosL family protein</fullName>
    </recommendedName>
</protein>